<gene>
    <name evidence="2" type="ORF">GWI33_018227</name>
</gene>
<proteinExistence type="predicted"/>
<sequence>MRGRKRDTPGHKRATRLIQTIFNETTYPPYTYIKPGIRFCPYKSNKCAGVYVQNAKFVVPPAAISTERGGVRRGRNFKSSPDLSDPVPSKPRRGGGCMMKTRGRDNERRMDNARRHYFSEESNRFWMNFTLYCHYVNPNEEELVVNSYLAIDGTQLPSRHLIRSIRNL</sequence>
<evidence type="ECO:0000256" key="1">
    <source>
        <dbReference type="SAM" id="MobiDB-lite"/>
    </source>
</evidence>
<comment type="caution">
    <text evidence="2">The sequence shown here is derived from an EMBL/GenBank/DDBJ whole genome shotgun (WGS) entry which is preliminary data.</text>
</comment>
<organism evidence="2 3">
    <name type="scientific">Rhynchophorus ferrugineus</name>
    <name type="common">Red palm weevil</name>
    <name type="synonym">Curculio ferrugineus</name>
    <dbReference type="NCBI Taxonomy" id="354439"/>
    <lineage>
        <taxon>Eukaryota</taxon>
        <taxon>Metazoa</taxon>
        <taxon>Ecdysozoa</taxon>
        <taxon>Arthropoda</taxon>
        <taxon>Hexapoda</taxon>
        <taxon>Insecta</taxon>
        <taxon>Pterygota</taxon>
        <taxon>Neoptera</taxon>
        <taxon>Endopterygota</taxon>
        <taxon>Coleoptera</taxon>
        <taxon>Polyphaga</taxon>
        <taxon>Cucujiformia</taxon>
        <taxon>Curculionidae</taxon>
        <taxon>Dryophthorinae</taxon>
        <taxon>Rhynchophorus</taxon>
    </lineage>
</organism>
<protein>
    <submittedName>
        <fullName evidence="2">Uncharacterized protein</fullName>
    </submittedName>
</protein>
<reference evidence="2" key="1">
    <citation type="submission" date="2020-08" db="EMBL/GenBank/DDBJ databases">
        <title>Genome sequencing and assembly of the red palm weevil Rhynchophorus ferrugineus.</title>
        <authorList>
            <person name="Dias G.B."/>
            <person name="Bergman C.M."/>
            <person name="Manee M."/>
        </authorList>
    </citation>
    <scope>NUCLEOTIDE SEQUENCE</scope>
    <source>
        <strain evidence="2">AA-2017</strain>
        <tissue evidence="2">Whole larva</tissue>
    </source>
</reference>
<keyword evidence="3" id="KW-1185">Reference proteome</keyword>
<dbReference type="EMBL" id="JAACXV010014308">
    <property type="protein sequence ID" value="KAF7268687.1"/>
    <property type="molecule type" value="Genomic_DNA"/>
</dbReference>
<dbReference type="Proteomes" id="UP000625711">
    <property type="component" value="Unassembled WGS sequence"/>
</dbReference>
<accession>A0A834HXP5</accession>
<name>A0A834HXP5_RHYFE</name>
<evidence type="ECO:0000313" key="2">
    <source>
        <dbReference type="EMBL" id="KAF7268687.1"/>
    </source>
</evidence>
<evidence type="ECO:0000313" key="3">
    <source>
        <dbReference type="Proteomes" id="UP000625711"/>
    </source>
</evidence>
<dbReference type="AlphaFoldDB" id="A0A834HXP5"/>
<feature type="region of interest" description="Disordered" evidence="1">
    <location>
        <begin position="69"/>
        <end position="103"/>
    </location>
</feature>